<dbReference type="HOGENOM" id="CLU_1710756_0_0_7"/>
<keyword evidence="3" id="KW-1185">Reference proteome</keyword>
<dbReference type="eggNOG" id="ENOG50316AZ">
    <property type="taxonomic scope" value="Bacteria"/>
</dbReference>
<organism evidence="2 3">
    <name type="scientific">Helicobacter mustelae (strain ATCC 43772 / CCUG 25715 / CIP 103759 / LMG 18044 / NCTC 12198 / R85-136P)</name>
    <name type="common">Campylobacter mustelae</name>
    <dbReference type="NCBI Taxonomy" id="679897"/>
    <lineage>
        <taxon>Bacteria</taxon>
        <taxon>Pseudomonadati</taxon>
        <taxon>Campylobacterota</taxon>
        <taxon>Epsilonproteobacteria</taxon>
        <taxon>Campylobacterales</taxon>
        <taxon>Helicobacteraceae</taxon>
        <taxon>Helicobacter</taxon>
    </lineage>
</organism>
<proteinExistence type="predicted"/>
<accession>D3UG79</accession>
<reference evidence="2 3" key="1">
    <citation type="journal article" date="2010" name="BMC Genomics">
        <title>Comparative genomics and proteomics of Helicobacter mustelae, an ulcerogenic and carcinogenic gastric pathogen.</title>
        <authorList>
            <person name="O'Toole P.W."/>
            <person name="Snelling W.J."/>
            <person name="Canchaya C."/>
            <person name="Forde B.M."/>
            <person name="Hardie K.R."/>
            <person name="Josenhans C."/>
            <person name="Graham R.L.J."/>
            <person name="McMullan G."/>
            <person name="Parkhill J."/>
            <person name="Belda E."/>
            <person name="Bentley S.D."/>
        </authorList>
    </citation>
    <scope>NUCLEOTIDE SEQUENCE [LARGE SCALE GENOMIC DNA]</scope>
    <source>
        <strain evidence="3">ATCC 43772 / LMG 18044 / NCTC 12198 / 12198</strain>
    </source>
</reference>
<feature type="region of interest" description="Disordered" evidence="1">
    <location>
        <begin position="14"/>
        <end position="43"/>
    </location>
</feature>
<dbReference type="KEGG" id="hms:HMU02380"/>
<evidence type="ECO:0000313" key="2">
    <source>
        <dbReference type="EMBL" id="CBG39500.1"/>
    </source>
</evidence>
<evidence type="ECO:0000256" key="1">
    <source>
        <dbReference type="SAM" id="MobiDB-lite"/>
    </source>
</evidence>
<gene>
    <name evidence="2" type="ordered locus">HMU02380</name>
</gene>
<sequence>MLKELLNARAELQNSSVQNVPNSAETSKTKINAQEVSPNPNQDRQTYGLLVLELMSDPEYKAFQRATAGMSEGEKIIAAQSLYSLTSFYGGKISDDQIKVKDNYGSTLGVLNRDFVERYKNAFVAQRGIDISS</sequence>
<evidence type="ECO:0000313" key="3">
    <source>
        <dbReference type="Proteomes" id="UP000001522"/>
    </source>
</evidence>
<dbReference type="STRING" id="679897.HMU02380"/>
<name>D3UG79_HELM1</name>
<dbReference type="EMBL" id="FN555004">
    <property type="protein sequence ID" value="CBG39500.1"/>
    <property type="molecule type" value="Genomic_DNA"/>
</dbReference>
<protein>
    <submittedName>
        <fullName evidence="2">Uncharacterized protein</fullName>
    </submittedName>
</protein>
<dbReference type="Proteomes" id="UP000001522">
    <property type="component" value="Chromosome"/>
</dbReference>
<dbReference type="AlphaFoldDB" id="D3UG79"/>